<evidence type="ECO:0000313" key="2">
    <source>
        <dbReference type="EMBL" id="MDO1445330.1"/>
    </source>
</evidence>
<organism evidence="2 3">
    <name type="scientific">Rhodocytophaga aerolata</name>
    <dbReference type="NCBI Taxonomy" id="455078"/>
    <lineage>
        <taxon>Bacteria</taxon>
        <taxon>Pseudomonadati</taxon>
        <taxon>Bacteroidota</taxon>
        <taxon>Cytophagia</taxon>
        <taxon>Cytophagales</taxon>
        <taxon>Rhodocytophagaceae</taxon>
        <taxon>Rhodocytophaga</taxon>
    </lineage>
</organism>
<name>A0ABT8R3W0_9BACT</name>
<keyword evidence="1" id="KW-0732">Signal</keyword>
<accession>A0ABT8R3W0</accession>
<dbReference type="PROSITE" id="PS51257">
    <property type="entry name" value="PROKAR_LIPOPROTEIN"/>
    <property type="match status" value="1"/>
</dbReference>
<dbReference type="RefSeq" id="WP_302036120.1">
    <property type="nucleotide sequence ID" value="NZ_JAUKPO010000001.1"/>
</dbReference>
<feature type="chain" id="PRO_5047021017" description="Lipocalin-like domain-containing protein" evidence="1">
    <location>
        <begin position="22"/>
        <end position="164"/>
    </location>
</feature>
<dbReference type="EMBL" id="JAUKPO010000001">
    <property type="protein sequence ID" value="MDO1445330.1"/>
    <property type="molecule type" value="Genomic_DNA"/>
</dbReference>
<keyword evidence="3" id="KW-1185">Reference proteome</keyword>
<gene>
    <name evidence="2" type="ORF">Q0590_03660</name>
</gene>
<comment type="caution">
    <text evidence="2">The sequence shown here is derived from an EMBL/GenBank/DDBJ whole genome shotgun (WGS) entry which is preliminary data.</text>
</comment>
<protein>
    <recommendedName>
        <fullName evidence="4">Lipocalin-like domain-containing protein</fullName>
    </recommendedName>
</protein>
<feature type="signal peptide" evidence="1">
    <location>
        <begin position="1"/>
        <end position="21"/>
    </location>
</feature>
<sequence>MKNLRLLIIALTLVTFFSACKKDDAPKVKTKSEMISSDSGKQWRITSMKAKYTLNGQQREEDVMNLAFDEACERDNLTVLFRNKTYEAREGALKCGSADLLDTGTWELKNNDTELHVTTPKAGSLYSTLKEVTETSITGEFPQTFPLTSGGTVETMVTVVYTAQ</sequence>
<dbReference type="Proteomes" id="UP001168528">
    <property type="component" value="Unassembled WGS sequence"/>
</dbReference>
<reference evidence="2" key="1">
    <citation type="submission" date="2023-07" db="EMBL/GenBank/DDBJ databases">
        <title>The genome sequence of Rhodocytophaga aerolata KACC 12507.</title>
        <authorList>
            <person name="Zhang X."/>
        </authorList>
    </citation>
    <scope>NUCLEOTIDE SEQUENCE</scope>
    <source>
        <strain evidence="2">KACC 12507</strain>
    </source>
</reference>
<evidence type="ECO:0000256" key="1">
    <source>
        <dbReference type="SAM" id="SignalP"/>
    </source>
</evidence>
<evidence type="ECO:0008006" key="4">
    <source>
        <dbReference type="Google" id="ProtNLM"/>
    </source>
</evidence>
<evidence type="ECO:0000313" key="3">
    <source>
        <dbReference type="Proteomes" id="UP001168528"/>
    </source>
</evidence>
<proteinExistence type="predicted"/>